<dbReference type="AlphaFoldDB" id="A0A1Y4MRK2"/>
<protein>
    <submittedName>
        <fullName evidence="1">Uncharacterized protein</fullName>
    </submittedName>
</protein>
<name>A0A1Y4MRK2_9FIRM</name>
<accession>A0A1Y4MRK2</accession>
<dbReference type="EMBL" id="NFKP01000001">
    <property type="protein sequence ID" value="OUP71314.1"/>
    <property type="molecule type" value="Genomic_DNA"/>
</dbReference>
<organism evidence="1 2">
    <name type="scientific">Anaerotruncus colihominis</name>
    <dbReference type="NCBI Taxonomy" id="169435"/>
    <lineage>
        <taxon>Bacteria</taxon>
        <taxon>Bacillati</taxon>
        <taxon>Bacillota</taxon>
        <taxon>Clostridia</taxon>
        <taxon>Eubacteriales</taxon>
        <taxon>Oscillospiraceae</taxon>
        <taxon>Anaerotruncus</taxon>
    </lineage>
</organism>
<gene>
    <name evidence="1" type="ORF">B5F11_00015</name>
</gene>
<proteinExistence type="predicted"/>
<dbReference type="Proteomes" id="UP000196386">
    <property type="component" value="Unassembled WGS sequence"/>
</dbReference>
<evidence type="ECO:0000313" key="2">
    <source>
        <dbReference type="Proteomes" id="UP000196386"/>
    </source>
</evidence>
<sequence length="248" mass="29466">MLKISNFEVMGWEHAIRGMRNPMNSWEKSDSYILNCYGNCDECIDIDCQNQPDMNGGFVLGLNDLNLMKRLRNAGTDHRKFMRMIVVYLDITAPLYWWKEFDTYKVGTVANSCSTMHKIAEKEFTLEDFSYNHLIDYDLYSCNEVDEPVINEAPHISCGGIHLLNLTINVLNYYRNKYLETNDKKHWWQMIQLLPSSYNQKRTVMLNYEVLANIYKSRRNHKLDEWRTFCDWIEELPYSEVITGYEED</sequence>
<reference evidence="2" key="1">
    <citation type="submission" date="2017-04" db="EMBL/GenBank/DDBJ databases">
        <title>Function of individual gut microbiota members based on whole genome sequencing of pure cultures obtained from chicken caecum.</title>
        <authorList>
            <person name="Medvecky M."/>
            <person name="Cejkova D."/>
            <person name="Polansky O."/>
            <person name="Karasova D."/>
            <person name="Kubasova T."/>
            <person name="Cizek A."/>
            <person name="Rychlik I."/>
        </authorList>
    </citation>
    <scope>NUCLEOTIDE SEQUENCE [LARGE SCALE GENOMIC DNA]</scope>
    <source>
        <strain evidence="2">An175</strain>
    </source>
</reference>
<comment type="caution">
    <text evidence="1">The sequence shown here is derived from an EMBL/GenBank/DDBJ whole genome shotgun (WGS) entry which is preliminary data.</text>
</comment>
<dbReference type="RefSeq" id="WP_087298813.1">
    <property type="nucleotide sequence ID" value="NZ_NFKP01000001.1"/>
</dbReference>
<evidence type="ECO:0000313" key="1">
    <source>
        <dbReference type="EMBL" id="OUP71314.1"/>
    </source>
</evidence>